<feature type="region of interest" description="Disordered" evidence="1">
    <location>
        <begin position="628"/>
        <end position="656"/>
    </location>
</feature>
<dbReference type="GeneID" id="80911091"/>
<dbReference type="Proteomes" id="UP001140513">
    <property type="component" value="Unassembled WGS sequence"/>
</dbReference>
<reference evidence="2" key="1">
    <citation type="submission" date="2022-10" db="EMBL/GenBank/DDBJ databases">
        <title>Tapping the CABI collections for fungal endophytes: first genome assemblies for Collariella, Neodidymelliopsis, Ascochyta clinopodiicola, Didymella pomorum, Didymosphaeria variabile, Neocosmospora piperis and Neocucurbitaria cava.</title>
        <authorList>
            <person name="Hill R."/>
        </authorList>
    </citation>
    <scope>NUCLEOTIDE SEQUENCE</scope>
    <source>
        <strain evidence="2">IMI 356815</strain>
    </source>
</reference>
<dbReference type="RefSeq" id="XP_056070570.1">
    <property type="nucleotide sequence ID" value="XM_056216323.1"/>
</dbReference>
<sequence>MAPSVPHRNRGAVQQAEVRKVATSQAKQAIHKINKHAQKPIVQKAFSKIQQNSTKANAQVETSDSAHVLDATLPKDDKDRDVWARKVYYALLNGPKLNEREAGVKAWELLRSTENIYRNGSSATVVPNENSSAILERSNEESFAQHMKRLTTKTMTDNYIDLTGEPSDDETEDETDADVDGTEPAEDDLNGYDTLMMDHALTRDATATELSARATPQDAVTVDLVESGGGIEAVLSLQQTWSLTLVYPSANIYDPSSYSDYAMASAIVAPRNGGSWRPSDNMRQYMESLVAQPDFVKETRAYDAASVASKGASKESQGAYRVDTPYEHVNQIHAEPNGPSVVAFASDPLPLPLRQTPLPSPAYHETPRLQFRSALEAQLSHQWEPCWKPASGSYGVPQTDREQKSHVARLFKAFLDTRKVYDDSRYAAKFQPGGIWTQDPADIELTCWNLVKAAIDLHVVGATGLQFRRMPQMIPPQKRMETDLTFLRRLFCLELLVKHYKTVAHEIMKRRDVEEYLVQVCGYLFEKCQFNAVMDKMAPPQREALVMEWERRGPVERPQTARSSTTGDQSWQHRKRPLSDPVDAATQFSPKRNHYTTANFAASAVNSPQTLRAFSASPFLNDTVDQISQVPAPRPSNSNLEQGQAPAGDSDTANLPNGTLDGITDGDFTQLTPKPQKDQGPVTEPAILVEGALNGTAGPSFTEDTNESMVLPATGPVQDPVEDFKWDDWVRFPESNEL</sequence>
<feature type="region of interest" description="Disordered" evidence="1">
    <location>
        <begin position="551"/>
        <end position="586"/>
    </location>
</feature>
<dbReference type="OrthoDB" id="3792934at2759"/>
<comment type="caution">
    <text evidence="2">The sequence shown here is derived from an EMBL/GenBank/DDBJ whole genome shotgun (WGS) entry which is preliminary data.</text>
</comment>
<gene>
    <name evidence="2" type="ORF">N0V89_007561</name>
</gene>
<evidence type="ECO:0000256" key="1">
    <source>
        <dbReference type="SAM" id="MobiDB-lite"/>
    </source>
</evidence>
<feature type="region of interest" description="Disordered" evidence="1">
    <location>
        <begin position="693"/>
        <end position="721"/>
    </location>
</feature>
<dbReference type="AlphaFoldDB" id="A0A9W8XJM2"/>
<evidence type="ECO:0000313" key="3">
    <source>
        <dbReference type="Proteomes" id="UP001140513"/>
    </source>
</evidence>
<feature type="region of interest" description="Disordered" evidence="1">
    <location>
        <begin position="159"/>
        <end position="190"/>
    </location>
</feature>
<proteinExistence type="predicted"/>
<organism evidence="2 3">
    <name type="scientific">Didymosphaeria variabile</name>
    <dbReference type="NCBI Taxonomy" id="1932322"/>
    <lineage>
        <taxon>Eukaryota</taxon>
        <taxon>Fungi</taxon>
        <taxon>Dikarya</taxon>
        <taxon>Ascomycota</taxon>
        <taxon>Pezizomycotina</taxon>
        <taxon>Dothideomycetes</taxon>
        <taxon>Pleosporomycetidae</taxon>
        <taxon>Pleosporales</taxon>
        <taxon>Massarineae</taxon>
        <taxon>Didymosphaeriaceae</taxon>
        <taxon>Didymosphaeria</taxon>
    </lineage>
</organism>
<feature type="compositionally biased region" description="Acidic residues" evidence="1">
    <location>
        <begin position="166"/>
        <end position="190"/>
    </location>
</feature>
<feature type="compositionally biased region" description="Polar residues" evidence="1">
    <location>
        <begin position="560"/>
        <end position="570"/>
    </location>
</feature>
<dbReference type="EMBL" id="JAPEUX010000005">
    <property type="protein sequence ID" value="KAJ4352214.1"/>
    <property type="molecule type" value="Genomic_DNA"/>
</dbReference>
<evidence type="ECO:0000313" key="2">
    <source>
        <dbReference type="EMBL" id="KAJ4352214.1"/>
    </source>
</evidence>
<protein>
    <submittedName>
        <fullName evidence="2">Uncharacterized protein</fullName>
    </submittedName>
</protein>
<keyword evidence="3" id="KW-1185">Reference proteome</keyword>
<feature type="compositionally biased region" description="Polar residues" evidence="1">
    <location>
        <begin position="628"/>
        <end position="642"/>
    </location>
</feature>
<name>A0A9W8XJM2_9PLEO</name>
<accession>A0A9W8XJM2</accession>